<proteinExistence type="predicted"/>
<dbReference type="Proteomes" id="UP000887572">
    <property type="component" value="Unplaced"/>
</dbReference>
<accession>A0A914ICH2</accession>
<dbReference type="AlphaFoldDB" id="A0A914ICH2"/>
<keyword evidence="1" id="KW-1185">Reference proteome</keyword>
<reference evidence="2" key="1">
    <citation type="submission" date="2022-11" db="UniProtKB">
        <authorList>
            <consortium name="WormBaseParasite"/>
        </authorList>
    </citation>
    <scope>IDENTIFICATION</scope>
</reference>
<dbReference type="WBParaSite" id="Gr19_v10_g9337.t1">
    <property type="protein sequence ID" value="Gr19_v10_g9337.t1"/>
    <property type="gene ID" value="Gr19_v10_g9337"/>
</dbReference>
<evidence type="ECO:0000313" key="2">
    <source>
        <dbReference type="WBParaSite" id="Gr19_v10_g9337.t1"/>
    </source>
</evidence>
<organism evidence="1 2">
    <name type="scientific">Globodera rostochiensis</name>
    <name type="common">Golden nematode worm</name>
    <name type="synonym">Heterodera rostochiensis</name>
    <dbReference type="NCBI Taxonomy" id="31243"/>
    <lineage>
        <taxon>Eukaryota</taxon>
        <taxon>Metazoa</taxon>
        <taxon>Ecdysozoa</taxon>
        <taxon>Nematoda</taxon>
        <taxon>Chromadorea</taxon>
        <taxon>Rhabditida</taxon>
        <taxon>Tylenchina</taxon>
        <taxon>Tylenchomorpha</taxon>
        <taxon>Tylenchoidea</taxon>
        <taxon>Heteroderidae</taxon>
        <taxon>Heteroderinae</taxon>
        <taxon>Globodera</taxon>
    </lineage>
</organism>
<sequence>MQRSKISDNFTKIETASKELPKLTESENKNIGKFSKKEENIFPKKMITYGGVVTPPGFFKIVVTDERKIKSAQCARLLENVMRDIPQKTGSNLEEFSECFKHFYTAQTNVDGEFEMQLPNSVQETIFVQILPLDKNKRLIQSSIEPTFFLQNVMKKTNWKNGNKDALYFYYNAIIEGKIDTMLSRWASQNYQPSEDEAFLLKAYFREVTEKLVELFTNGRIMQDDELNILYNYGNWLLKCQSEGKLEKTLAQIDGMQMLIKYQKNQNLLCLMLEQFLKRLPKLMENSKRFPKPMKLASKRLFKKLQEKPVYSTALKRLPKLMENSKRFPKPMKLASKRLCKKLQEELAYSTACYHPEKMHFSSTQSPL</sequence>
<protein>
    <submittedName>
        <fullName evidence="2">Uncharacterized protein</fullName>
    </submittedName>
</protein>
<name>A0A914ICH2_GLORO</name>
<evidence type="ECO:0000313" key="1">
    <source>
        <dbReference type="Proteomes" id="UP000887572"/>
    </source>
</evidence>